<reference evidence="8" key="1">
    <citation type="submission" date="2025-08" db="UniProtKB">
        <authorList>
            <consortium name="RefSeq"/>
        </authorList>
    </citation>
    <scope>IDENTIFICATION</scope>
</reference>
<dbReference type="GeneID" id="120278877"/>
<evidence type="ECO:0000256" key="3">
    <source>
        <dbReference type="ARBA" id="ARBA00022833"/>
    </source>
</evidence>
<dbReference type="PROSITE" id="PS01359">
    <property type="entry name" value="ZF_PHD_1"/>
    <property type="match status" value="1"/>
</dbReference>
<evidence type="ECO:0000256" key="1">
    <source>
        <dbReference type="ARBA" id="ARBA00022723"/>
    </source>
</evidence>
<protein>
    <submittedName>
        <fullName evidence="8">Uncharacterized protein LOC120278877</fullName>
    </submittedName>
</protein>
<keyword evidence="2 4" id="KW-0863">Zinc-finger</keyword>
<accession>A0AB40CNH9</accession>
<proteinExistence type="predicted"/>
<dbReference type="Proteomes" id="UP001515500">
    <property type="component" value="Chromosome 16"/>
</dbReference>
<dbReference type="GO" id="GO:0008270">
    <property type="term" value="F:zinc ion binding"/>
    <property type="evidence" value="ECO:0007669"/>
    <property type="project" value="UniProtKB-KW"/>
</dbReference>
<evidence type="ECO:0000256" key="4">
    <source>
        <dbReference type="PROSITE-ProRule" id="PRU00146"/>
    </source>
</evidence>
<dbReference type="AlphaFoldDB" id="A0AB40CNH9"/>
<dbReference type="PROSITE" id="PS50016">
    <property type="entry name" value="ZF_PHD_2"/>
    <property type="match status" value="1"/>
</dbReference>
<dbReference type="PANTHER" id="PTHR47527">
    <property type="entry name" value="RING/FYVE/PHD ZINC FINGER SUPERFAMILY PROTEIN"/>
    <property type="match status" value="1"/>
</dbReference>
<keyword evidence="3" id="KW-0862">Zinc</keyword>
<evidence type="ECO:0000256" key="5">
    <source>
        <dbReference type="SAM" id="MobiDB-lite"/>
    </source>
</evidence>
<gene>
    <name evidence="8" type="primary">LOC120278877</name>
</gene>
<dbReference type="InterPro" id="IPR019786">
    <property type="entry name" value="Zinc_finger_PHD-type_CS"/>
</dbReference>
<evidence type="ECO:0000313" key="8">
    <source>
        <dbReference type="RefSeq" id="XP_039141559.1"/>
    </source>
</evidence>
<dbReference type="InterPro" id="IPR019787">
    <property type="entry name" value="Znf_PHD-finger"/>
</dbReference>
<dbReference type="Pfam" id="PF25073">
    <property type="entry name" value="DUF7797"/>
    <property type="match status" value="1"/>
</dbReference>
<evidence type="ECO:0000256" key="2">
    <source>
        <dbReference type="ARBA" id="ARBA00022771"/>
    </source>
</evidence>
<keyword evidence="1" id="KW-0479">Metal-binding</keyword>
<dbReference type="SUPFAM" id="SSF57903">
    <property type="entry name" value="FYVE/PHD zinc finger"/>
    <property type="match status" value="1"/>
</dbReference>
<dbReference type="PANTHER" id="PTHR47527:SF3">
    <property type="entry name" value="RING_FYVE_PHD ZINC FINGER SUPERFAMILY PROTEIN"/>
    <property type="match status" value="1"/>
</dbReference>
<organism evidence="7 8">
    <name type="scientific">Dioscorea cayennensis subsp. rotundata</name>
    <name type="common">White Guinea yam</name>
    <name type="synonym">Dioscorea rotundata</name>
    <dbReference type="NCBI Taxonomy" id="55577"/>
    <lineage>
        <taxon>Eukaryota</taxon>
        <taxon>Viridiplantae</taxon>
        <taxon>Streptophyta</taxon>
        <taxon>Embryophyta</taxon>
        <taxon>Tracheophyta</taxon>
        <taxon>Spermatophyta</taxon>
        <taxon>Magnoliopsida</taxon>
        <taxon>Liliopsida</taxon>
        <taxon>Dioscoreales</taxon>
        <taxon>Dioscoreaceae</taxon>
        <taxon>Dioscorea</taxon>
    </lineage>
</organism>
<dbReference type="RefSeq" id="XP_039141559.1">
    <property type="nucleotide sequence ID" value="XM_039285625.1"/>
</dbReference>
<evidence type="ECO:0000259" key="6">
    <source>
        <dbReference type="PROSITE" id="PS50016"/>
    </source>
</evidence>
<dbReference type="InterPro" id="IPR056699">
    <property type="entry name" value="DUF7797"/>
</dbReference>
<sequence length="351" mass="37602">MATAPPPGKRAGGAGGGELKRLAEIVMVLSTIGTVRASREPSPVECSLVAEAKARLVSLCAAERPKDLFPKDTVMALVKDLGLNSSNDRSLRSRPQRMSIAEKFLVSKRKMEESKDLAAHPVAHSSIFLPVSDSVFPAASPASLVNQPQVNEKEAAMATDLLALEASVTAKKVQEITTPGSILKQAAVPAAELTAAEVVCLILAKHLPAFDPIKNEVAHGVSFTQTPPPGNLLFQNAVTDETNWTPPSTDYIDKSLNCQICKTTINDVESLLVCDACERGTHMKCLPPSDNAEFSQDEWYCPKCLTMNSGKPFVPKYGRVRRFVGAPKASPPAPGHSRTSSKRRAENPDPA</sequence>
<evidence type="ECO:0000313" key="7">
    <source>
        <dbReference type="Proteomes" id="UP001515500"/>
    </source>
</evidence>
<dbReference type="Gene3D" id="3.30.40.10">
    <property type="entry name" value="Zinc/RING finger domain, C3HC4 (zinc finger)"/>
    <property type="match status" value="1"/>
</dbReference>
<keyword evidence="7" id="KW-1185">Reference proteome</keyword>
<dbReference type="InterPro" id="IPR013083">
    <property type="entry name" value="Znf_RING/FYVE/PHD"/>
</dbReference>
<dbReference type="Pfam" id="PF00628">
    <property type="entry name" value="PHD"/>
    <property type="match status" value="1"/>
</dbReference>
<dbReference type="InterPro" id="IPR011011">
    <property type="entry name" value="Znf_FYVE_PHD"/>
</dbReference>
<feature type="region of interest" description="Disordered" evidence="5">
    <location>
        <begin position="324"/>
        <end position="351"/>
    </location>
</feature>
<name>A0AB40CNH9_DIOCR</name>
<dbReference type="InterPro" id="IPR001965">
    <property type="entry name" value="Znf_PHD"/>
</dbReference>
<dbReference type="SMART" id="SM00249">
    <property type="entry name" value="PHD"/>
    <property type="match status" value="1"/>
</dbReference>
<feature type="domain" description="PHD-type" evidence="6">
    <location>
        <begin position="255"/>
        <end position="307"/>
    </location>
</feature>